<name>A0ABP8V863_9GAMM</name>
<organism evidence="1 2">
    <name type="scientific">Kistimonas scapharcae</name>
    <dbReference type="NCBI Taxonomy" id="1036133"/>
    <lineage>
        <taxon>Bacteria</taxon>
        <taxon>Pseudomonadati</taxon>
        <taxon>Pseudomonadota</taxon>
        <taxon>Gammaproteobacteria</taxon>
        <taxon>Oceanospirillales</taxon>
        <taxon>Endozoicomonadaceae</taxon>
        <taxon>Kistimonas</taxon>
    </lineage>
</organism>
<comment type="caution">
    <text evidence="1">The sequence shown here is derived from an EMBL/GenBank/DDBJ whole genome shotgun (WGS) entry which is preliminary data.</text>
</comment>
<keyword evidence="2" id="KW-1185">Reference proteome</keyword>
<evidence type="ECO:0008006" key="3">
    <source>
        <dbReference type="Google" id="ProtNLM"/>
    </source>
</evidence>
<dbReference type="RefSeq" id="WP_345198573.1">
    <property type="nucleotide sequence ID" value="NZ_BAABFL010000468.1"/>
</dbReference>
<dbReference type="EMBL" id="BAABFL010000468">
    <property type="protein sequence ID" value="GAA4652077.1"/>
    <property type="molecule type" value="Genomic_DNA"/>
</dbReference>
<dbReference type="InterPro" id="IPR045404">
    <property type="entry name" value="Gp13-like"/>
</dbReference>
<dbReference type="Pfam" id="PF20036">
    <property type="entry name" value="Gp13-like"/>
    <property type="match status" value="1"/>
</dbReference>
<evidence type="ECO:0000313" key="2">
    <source>
        <dbReference type="Proteomes" id="UP001500604"/>
    </source>
</evidence>
<gene>
    <name evidence="1" type="ORF">GCM10023116_43610</name>
</gene>
<reference evidence="2" key="1">
    <citation type="journal article" date="2019" name="Int. J. Syst. Evol. Microbiol.">
        <title>The Global Catalogue of Microorganisms (GCM) 10K type strain sequencing project: providing services to taxonomists for standard genome sequencing and annotation.</title>
        <authorList>
            <consortium name="The Broad Institute Genomics Platform"/>
            <consortium name="The Broad Institute Genome Sequencing Center for Infectious Disease"/>
            <person name="Wu L."/>
            <person name="Ma J."/>
        </authorList>
    </citation>
    <scope>NUCLEOTIDE SEQUENCE [LARGE SCALE GENOMIC DNA]</scope>
    <source>
        <strain evidence="2">JCM 17805</strain>
    </source>
</reference>
<protein>
    <recommendedName>
        <fullName evidence="3">Major capsid protein</fullName>
    </recommendedName>
</protein>
<accession>A0ABP8V863</accession>
<dbReference type="Proteomes" id="UP001500604">
    <property type="component" value="Unassembled WGS sequence"/>
</dbReference>
<sequence length="319" mass="33879">MATLHTFNAQVRETATELVDQEVQKFNEASGGALVMGNASVIGDYIEQASWGAIAGLVQRRNAYADKSVTPVELSQLLSRAIKVDGRIGPVKMTDTLYRRIGASVEEVAAIVSAQAAEGMIQDYLNTVAVALKTAIGTVADLKHDASTTGGVPLTLAELNRGNAKMGDRSSLIAAYLMHSVAWHELVGEAIGNANRLYSIGDIGVFDNGLGRRYVVSDVPTLIEADLVHTLGLVQGAAAVQVTGLTSFVTTETTGRENIQRMMQGEYEFLAGVKGFRWDKTDVNSPTDAIIATPANWKKTATSHKDCAGVLITTGKKAA</sequence>
<proteinExistence type="predicted"/>
<evidence type="ECO:0000313" key="1">
    <source>
        <dbReference type="EMBL" id="GAA4652077.1"/>
    </source>
</evidence>